<organism evidence="1 2">
    <name type="scientific">Achromobacter agilis</name>
    <dbReference type="NCBI Taxonomy" id="1353888"/>
    <lineage>
        <taxon>Bacteria</taxon>
        <taxon>Pseudomonadati</taxon>
        <taxon>Pseudomonadota</taxon>
        <taxon>Betaproteobacteria</taxon>
        <taxon>Burkholderiales</taxon>
        <taxon>Alcaligenaceae</taxon>
        <taxon>Achromobacter</taxon>
    </lineage>
</organism>
<dbReference type="RefSeq" id="WP_129528841.1">
    <property type="nucleotide sequence ID" value="NZ_UFQB01000016.1"/>
</dbReference>
<evidence type="ECO:0000313" key="2">
    <source>
        <dbReference type="Proteomes" id="UP000289184"/>
    </source>
</evidence>
<dbReference type="EMBL" id="UFQB01000016">
    <property type="protein sequence ID" value="SSW68527.1"/>
    <property type="molecule type" value="Genomic_DNA"/>
</dbReference>
<dbReference type="AlphaFoldDB" id="A0A446CKS1"/>
<dbReference type="Proteomes" id="UP000289184">
    <property type="component" value="Unassembled WGS sequence"/>
</dbReference>
<evidence type="ECO:0000313" key="1">
    <source>
        <dbReference type="EMBL" id="SSW68527.1"/>
    </source>
</evidence>
<gene>
    <name evidence="1" type="ORF">AGI3411_03719</name>
</gene>
<name>A0A446CKS1_9BURK</name>
<keyword evidence="2" id="KW-1185">Reference proteome</keyword>
<dbReference type="OrthoDB" id="9101345at2"/>
<protein>
    <submittedName>
        <fullName evidence="1">Uncharacterized protein</fullName>
    </submittedName>
</protein>
<proteinExistence type="predicted"/>
<sequence length="96" mass="10373">MAIAPLQVWDSQGRMLINFSTRIARQLGVVWTGTSDGGVYLPELATADGWIAVQALGDYGFNNAPMISRVGGAISWRFVPGHPNGRVNAKILYGVR</sequence>
<reference evidence="1 2" key="1">
    <citation type="submission" date="2018-07" db="EMBL/GenBank/DDBJ databases">
        <authorList>
            <person name="Peeters C."/>
        </authorList>
    </citation>
    <scope>NUCLEOTIDE SEQUENCE [LARGE SCALE GENOMIC DNA]</scope>
    <source>
        <strain evidence="1 2">LMG 3411</strain>
    </source>
</reference>
<accession>A0A446CKS1</accession>